<dbReference type="PANTHER" id="PTHR30388">
    <property type="entry name" value="ALDEHYDE OXIDOREDUCTASE MOLYBDENUM COFACTOR ASSEMBLY PROTEIN"/>
    <property type="match status" value="1"/>
</dbReference>
<dbReference type="InterPro" id="IPR052698">
    <property type="entry name" value="MoCofactor_Util/Proc"/>
</dbReference>
<dbReference type="EMBL" id="FQWZ01000002">
    <property type="protein sequence ID" value="SHG63716.1"/>
    <property type="molecule type" value="Genomic_DNA"/>
</dbReference>
<name>A0A1M5LFJ0_9GAMM</name>
<feature type="domain" description="XdhC- CoxI" evidence="1">
    <location>
        <begin position="34"/>
        <end position="101"/>
    </location>
</feature>
<evidence type="ECO:0000259" key="2">
    <source>
        <dbReference type="Pfam" id="PF13478"/>
    </source>
</evidence>
<dbReference type="RefSeq" id="WP_072894508.1">
    <property type="nucleotide sequence ID" value="NZ_FQWZ01000002.1"/>
</dbReference>
<accession>A0A1M5LFJ0</accession>
<dbReference type="PANTHER" id="PTHR30388:SF4">
    <property type="entry name" value="MOLYBDENUM COFACTOR INSERTION CHAPERONE PAOD"/>
    <property type="match status" value="1"/>
</dbReference>
<keyword evidence="4" id="KW-1185">Reference proteome</keyword>
<gene>
    <name evidence="3" type="ORF">SAMN04488068_0868</name>
</gene>
<dbReference type="Proteomes" id="UP000199758">
    <property type="component" value="Unassembled WGS sequence"/>
</dbReference>
<dbReference type="STRING" id="490188.SAMN04488068_0868"/>
<dbReference type="OrthoDB" id="9815497at2"/>
<dbReference type="InterPro" id="IPR003777">
    <property type="entry name" value="XdhC_CoxI"/>
</dbReference>
<protein>
    <submittedName>
        <fullName evidence="3">Xanthine dehydrogenase accessory factor</fullName>
    </submittedName>
</protein>
<dbReference type="InterPro" id="IPR027051">
    <property type="entry name" value="XdhC_Rossmann_dom"/>
</dbReference>
<dbReference type="AlphaFoldDB" id="A0A1M5LFJ0"/>
<feature type="domain" description="XdhC Rossmann" evidence="2">
    <location>
        <begin position="183"/>
        <end position="325"/>
    </location>
</feature>
<reference evidence="3 4" key="1">
    <citation type="submission" date="2016-11" db="EMBL/GenBank/DDBJ databases">
        <authorList>
            <person name="Jaros S."/>
            <person name="Januszkiewicz K."/>
            <person name="Wedrychowicz H."/>
        </authorList>
    </citation>
    <scope>NUCLEOTIDE SEQUENCE [LARGE SCALE GENOMIC DNA]</scope>
    <source>
        <strain evidence="3 4">CGMCC 1.7049</strain>
    </source>
</reference>
<evidence type="ECO:0000313" key="4">
    <source>
        <dbReference type="Proteomes" id="UP000199758"/>
    </source>
</evidence>
<evidence type="ECO:0000313" key="3">
    <source>
        <dbReference type="EMBL" id="SHG63716.1"/>
    </source>
</evidence>
<proteinExistence type="predicted"/>
<evidence type="ECO:0000259" key="1">
    <source>
        <dbReference type="Pfam" id="PF02625"/>
    </source>
</evidence>
<dbReference type="Pfam" id="PF13478">
    <property type="entry name" value="XdhC_C"/>
    <property type="match status" value="1"/>
</dbReference>
<dbReference type="Gene3D" id="3.40.50.720">
    <property type="entry name" value="NAD(P)-binding Rossmann-like Domain"/>
    <property type="match status" value="1"/>
</dbReference>
<dbReference type="Pfam" id="PF02625">
    <property type="entry name" value="XdhC_CoxI"/>
    <property type="match status" value="1"/>
</dbReference>
<organism evidence="3 4">
    <name type="scientific">Hydrocarboniphaga daqingensis</name>
    <dbReference type="NCBI Taxonomy" id="490188"/>
    <lineage>
        <taxon>Bacteria</taxon>
        <taxon>Pseudomonadati</taxon>
        <taxon>Pseudomonadota</taxon>
        <taxon>Gammaproteobacteria</taxon>
        <taxon>Nevskiales</taxon>
        <taxon>Nevskiaceae</taxon>
        <taxon>Hydrocarboniphaga</taxon>
    </lineage>
</organism>
<sequence>MAADDASAIAWPGGWPAWPTYALVDDLLPTLERWAAAGRRYALATLVEVVGSSPRPVGSEMAIADDGEIAGYVSGGCVEAAVATEARAALADGHPRLLDYGAGSPVLDVQLSCGGRIRILVRVVVDGDGYARQLRRARTERRTLSISSDPETGRIDVADAAPNAVEGWCDGRYQRLQRPPLQLILVGGDPIVLALMQLAPTFSVEIRLLRPRGPVADAVLPLATEHYDRRRIDEALAALSIDTRCAIYTLSHDADTDHAVLAAALRSPAYCIGALGSRRKAALRVERLRADGFGDADLSRLRTPAGLDIGARTPQEIALAILAEVIAARSRA</sequence>